<accession>A0A2M8RWW4</accession>
<comment type="caution">
    <text evidence="1">The sequence shown here is derived from an EMBL/GenBank/DDBJ whole genome shotgun (WGS) entry which is preliminary data.</text>
</comment>
<evidence type="ECO:0000313" key="2">
    <source>
        <dbReference type="Proteomes" id="UP000230282"/>
    </source>
</evidence>
<name>A0A2M8RWW4_9PAST</name>
<dbReference type="EMBL" id="PHGZ01000008">
    <property type="protein sequence ID" value="PJG83362.1"/>
    <property type="molecule type" value="Genomic_DNA"/>
</dbReference>
<organism evidence="1 2">
    <name type="scientific">Caviibacterium pharyngocola</name>
    <dbReference type="NCBI Taxonomy" id="28159"/>
    <lineage>
        <taxon>Bacteria</taxon>
        <taxon>Pseudomonadati</taxon>
        <taxon>Pseudomonadota</taxon>
        <taxon>Gammaproteobacteria</taxon>
        <taxon>Pasteurellales</taxon>
        <taxon>Pasteurellaceae</taxon>
        <taxon>Caviibacterium</taxon>
    </lineage>
</organism>
<reference evidence="1 2" key="1">
    <citation type="submission" date="2017-11" db="EMBL/GenBank/DDBJ databases">
        <title>Reclassification of Bisgaard taxon 5 as Caviibacterium pharyngocola gen. nov., sp. nov.</title>
        <authorList>
            <person name="Christensen H."/>
        </authorList>
    </citation>
    <scope>NUCLEOTIDE SEQUENCE [LARGE SCALE GENOMIC DNA]</scope>
    <source>
        <strain evidence="1 2">7_3</strain>
    </source>
</reference>
<proteinExistence type="predicted"/>
<sequence>MVFLMILELCRLSVFTAYWDFLITDSVRLVKNTQAANADYAESFKKILLARHQEQGNPVLALFAVKNEKIDVGVDYAESIKDLVKENFRKPITINDVVQAPNGELGAIARYRLSYHYNYLMPLPWLPTEWASRMFNREIITVQEYERDKFQF</sequence>
<evidence type="ECO:0000313" key="1">
    <source>
        <dbReference type="EMBL" id="PJG83362.1"/>
    </source>
</evidence>
<keyword evidence="2" id="KW-1185">Reference proteome</keyword>
<protein>
    <submittedName>
        <fullName evidence="1">Protein TadE</fullName>
    </submittedName>
</protein>
<dbReference type="AlphaFoldDB" id="A0A2M8RWW4"/>
<gene>
    <name evidence="1" type="ORF">CVP04_04360</name>
</gene>
<dbReference type="Proteomes" id="UP000230282">
    <property type="component" value="Unassembled WGS sequence"/>
</dbReference>